<dbReference type="GO" id="GO:0004581">
    <property type="term" value="F:dolichyl-phosphate beta-glucosyltransferase activity"/>
    <property type="evidence" value="ECO:0007669"/>
    <property type="project" value="UniProtKB-EC"/>
</dbReference>
<dbReference type="GO" id="GO:0006487">
    <property type="term" value="P:protein N-linked glycosylation"/>
    <property type="evidence" value="ECO:0007669"/>
    <property type="project" value="TreeGrafter"/>
</dbReference>
<comment type="catalytic activity">
    <reaction evidence="12">
        <text>a di-trans,poly-cis-dolichyl phosphate + UDP-alpha-D-glucose = a di-trans,poly-cis-dolichyl beta-D-glucosyl phosphate + UDP</text>
        <dbReference type="Rhea" id="RHEA:15401"/>
        <dbReference type="Rhea" id="RHEA-COMP:19498"/>
        <dbReference type="Rhea" id="RHEA-COMP:19502"/>
        <dbReference type="ChEBI" id="CHEBI:57525"/>
        <dbReference type="ChEBI" id="CHEBI:57683"/>
        <dbReference type="ChEBI" id="CHEBI:58223"/>
        <dbReference type="ChEBI" id="CHEBI:58885"/>
        <dbReference type="EC" id="2.4.1.117"/>
    </reaction>
    <physiologicalReaction direction="left-to-right" evidence="12">
        <dbReference type="Rhea" id="RHEA:15402"/>
    </physiologicalReaction>
</comment>
<evidence type="ECO:0000256" key="7">
    <source>
        <dbReference type="ARBA" id="ARBA00022692"/>
    </source>
</evidence>
<evidence type="ECO:0000256" key="10">
    <source>
        <dbReference type="ARBA" id="ARBA00022989"/>
    </source>
</evidence>
<reference evidence="15 16" key="1">
    <citation type="journal article" date="2012" name="Genome Biol.">
        <title>Genome and low-iron response of an oceanic diatom adapted to chronic iron limitation.</title>
        <authorList>
            <person name="Lommer M."/>
            <person name="Specht M."/>
            <person name="Roy A.S."/>
            <person name="Kraemer L."/>
            <person name="Andreson R."/>
            <person name="Gutowska M.A."/>
            <person name="Wolf J."/>
            <person name="Bergner S.V."/>
            <person name="Schilhabel M.B."/>
            <person name="Klostermeier U.C."/>
            <person name="Beiko R.G."/>
            <person name="Rosenstiel P."/>
            <person name="Hippler M."/>
            <person name="Laroche J."/>
        </authorList>
    </citation>
    <scope>NUCLEOTIDE SEQUENCE [LARGE SCALE GENOMIC DNA]</scope>
    <source>
        <strain evidence="15 16">CCMP1005</strain>
    </source>
</reference>
<evidence type="ECO:0000256" key="3">
    <source>
        <dbReference type="ARBA" id="ARBA00006739"/>
    </source>
</evidence>
<dbReference type="EMBL" id="AGNL01015685">
    <property type="protein sequence ID" value="EJK65550.1"/>
    <property type="molecule type" value="Genomic_DNA"/>
</dbReference>
<protein>
    <recommendedName>
        <fullName evidence="4">dolichyl-phosphate beta-glucosyltransferase</fullName>
        <ecNumber evidence="4">2.4.1.117</ecNumber>
    </recommendedName>
</protein>
<keyword evidence="6" id="KW-0808">Transferase</keyword>
<evidence type="ECO:0000256" key="1">
    <source>
        <dbReference type="ARBA" id="ARBA00004389"/>
    </source>
</evidence>
<dbReference type="InterPro" id="IPR035518">
    <property type="entry name" value="DPG_synthase"/>
</dbReference>
<gene>
    <name evidence="15" type="ORF">THAOC_13573</name>
</gene>
<dbReference type="InterPro" id="IPR001173">
    <property type="entry name" value="Glyco_trans_2-like"/>
</dbReference>
<proteinExistence type="inferred from homology"/>
<keyword evidence="10" id="KW-1133">Transmembrane helix</keyword>
<dbReference type="eggNOG" id="KOG2977">
    <property type="taxonomic scope" value="Eukaryota"/>
</dbReference>
<organism evidence="15 16">
    <name type="scientific">Thalassiosira oceanica</name>
    <name type="common">Marine diatom</name>
    <dbReference type="NCBI Taxonomy" id="159749"/>
    <lineage>
        <taxon>Eukaryota</taxon>
        <taxon>Sar</taxon>
        <taxon>Stramenopiles</taxon>
        <taxon>Ochrophyta</taxon>
        <taxon>Bacillariophyta</taxon>
        <taxon>Coscinodiscophyceae</taxon>
        <taxon>Thalassiosirophycidae</taxon>
        <taxon>Thalassiosirales</taxon>
        <taxon>Thalassiosiraceae</taxon>
        <taxon>Thalassiosira</taxon>
    </lineage>
</organism>
<sequence>MKLVDAGLFHGRGAVDNLFGAEGGLLMPQRIAHNRPAQPYARISAEPQIQYLDLPRSQTPLRKSTYTASTQAGRGRLKPGIYWEPAHRQEVALRHARSRGRNYGSSNAGVGRATSFTPPLKNIEGALLSETTLLVGDETRRGGEDTLSFVIPAYNEAERLPIMLDSTFDYLKSNRKQISDLFLSSIGSEGRKGASMKCEFVIVNDGSTDNTDEIIRTYSSCVPTGDTLKLVSMIRNSGKGGAVKCGMLNSCGSLALMLDADGATDISDGLPKVLSEMKVLLEHAPRDVSPVAAVFGSRAHLEEESVASRTLLRTILMKSFHFFVESLCSPRIKDTQCGFKLFTRSAVVKLFTNLHLRRWAFDTEIVVIAEKLHIRLAEVGIVWNEVEGSKLDVDKLTLALVSLGMLRDMICWKSQVFNIFEGRGGSLAEVALVDARGARRAAFSKGRGADKQSLNPSVQCGVTPVSMCRPSCCRPLAATYLVTVHPGSLDLLWTGATATPSTPGGRRSAGRQLFISGLGDFVRDQSGGILCGNSRNRVWSGRGASAAACGRETQAWSGVTWRGRDHLVLMSILDVSPTAVGPHDWLIGRVGSTSLLELLLDSWRGFRLPAHRPRQQCQQPATGSAMR</sequence>
<comment type="pathway">
    <text evidence="2">Protein modification; protein glycosylation.</text>
</comment>
<evidence type="ECO:0000259" key="14">
    <source>
        <dbReference type="Pfam" id="PF00535"/>
    </source>
</evidence>
<evidence type="ECO:0000313" key="16">
    <source>
        <dbReference type="Proteomes" id="UP000266841"/>
    </source>
</evidence>
<dbReference type="Proteomes" id="UP000266841">
    <property type="component" value="Unassembled WGS sequence"/>
</dbReference>
<dbReference type="EC" id="2.4.1.117" evidence="4"/>
<evidence type="ECO:0000256" key="4">
    <source>
        <dbReference type="ARBA" id="ARBA00012583"/>
    </source>
</evidence>
<evidence type="ECO:0000256" key="2">
    <source>
        <dbReference type="ARBA" id="ARBA00004922"/>
    </source>
</evidence>
<keyword evidence="8" id="KW-0256">Endoplasmic reticulum</keyword>
<dbReference type="OrthoDB" id="3784at2759"/>
<keyword evidence="5" id="KW-0328">Glycosyltransferase</keyword>
<feature type="domain" description="Glycosyltransferase 2-like" evidence="14">
    <location>
        <begin position="148"/>
        <end position="278"/>
    </location>
</feature>
<feature type="non-terminal residue" evidence="15">
    <location>
        <position position="627"/>
    </location>
</feature>
<dbReference type="AlphaFoldDB" id="K0SJM8"/>
<evidence type="ECO:0000256" key="6">
    <source>
        <dbReference type="ARBA" id="ARBA00022679"/>
    </source>
</evidence>
<dbReference type="PANTHER" id="PTHR10859:SF91">
    <property type="entry name" value="DOLICHYL-PHOSPHATE BETA-GLUCOSYLTRANSFERASE"/>
    <property type="match status" value="1"/>
</dbReference>
<accession>K0SJM8</accession>
<dbReference type="GO" id="GO:0005789">
    <property type="term" value="C:endoplasmic reticulum membrane"/>
    <property type="evidence" value="ECO:0007669"/>
    <property type="project" value="UniProtKB-SubCell"/>
</dbReference>
<comment type="caution">
    <text evidence="15">The sequence shown here is derived from an EMBL/GenBank/DDBJ whole genome shotgun (WGS) entry which is preliminary data.</text>
</comment>
<name>K0SJM8_THAOC</name>
<keyword evidence="16" id="KW-1185">Reference proteome</keyword>
<dbReference type="SUPFAM" id="SSF53448">
    <property type="entry name" value="Nucleotide-diphospho-sugar transferases"/>
    <property type="match status" value="1"/>
</dbReference>
<evidence type="ECO:0000256" key="13">
    <source>
        <dbReference type="SAM" id="MobiDB-lite"/>
    </source>
</evidence>
<dbReference type="Pfam" id="PF00535">
    <property type="entry name" value="Glycos_transf_2"/>
    <property type="match status" value="1"/>
</dbReference>
<dbReference type="InterPro" id="IPR029044">
    <property type="entry name" value="Nucleotide-diphossugar_trans"/>
</dbReference>
<evidence type="ECO:0000256" key="5">
    <source>
        <dbReference type="ARBA" id="ARBA00022676"/>
    </source>
</evidence>
<comment type="subcellular location">
    <subcellularLocation>
        <location evidence="1">Endoplasmic reticulum membrane</location>
        <topology evidence="1">Single-pass membrane protein</topology>
    </subcellularLocation>
</comment>
<dbReference type="PANTHER" id="PTHR10859">
    <property type="entry name" value="GLYCOSYL TRANSFERASE"/>
    <property type="match status" value="1"/>
</dbReference>
<evidence type="ECO:0000313" key="15">
    <source>
        <dbReference type="EMBL" id="EJK65550.1"/>
    </source>
</evidence>
<comment type="similarity">
    <text evidence="3">Belongs to the glycosyltransferase 2 family.</text>
</comment>
<dbReference type="CDD" id="cd04188">
    <property type="entry name" value="DPG_synthase"/>
    <property type="match status" value="1"/>
</dbReference>
<keyword evidence="9" id="KW-0735">Signal-anchor</keyword>
<keyword evidence="11" id="KW-0472">Membrane</keyword>
<feature type="region of interest" description="Disordered" evidence="13">
    <location>
        <begin position="96"/>
        <end position="115"/>
    </location>
</feature>
<keyword evidence="7" id="KW-0812">Transmembrane</keyword>
<evidence type="ECO:0000256" key="8">
    <source>
        <dbReference type="ARBA" id="ARBA00022824"/>
    </source>
</evidence>
<evidence type="ECO:0000256" key="11">
    <source>
        <dbReference type="ARBA" id="ARBA00023136"/>
    </source>
</evidence>
<dbReference type="Gene3D" id="3.90.550.10">
    <property type="entry name" value="Spore Coat Polysaccharide Biosynthesis Protein SpsA, Chain A"/>
    <property type="match status" value="1"/>
</dbReference>
<evidence type="ECO:0000256" key="12">
    <source>
        <dbReference type="ARBA" id="ARBA00045097"/>
    </source>
</evidence>
<evidence type="ECO:0000256" key="9">
    <source>
        <dbReference type="ARBA" id="ARBA00022968"/>
    </source>
</evidence>